<dbReference type="InterPro" id="IPR022271">
    <property type="entry name" value="Lipocalin_ApoD"/>
</dbReference>
<proteinExistence type="inferred from homology"/>
<evidence type="ECO:0000256" key="4">
    <source>
        <dbReference type="PIRSR" id="PIRSR036893-51"/>
    </source>
</evidence>
<dbReference type="EMBL" id="JACMRX010000001">
    <property type="protein sequence ID" value="KAF7997585.1"/>
    <property type="molecule type" value="Genomic_DNA"/>
</dbReference>
<dbReference type="GO" id="GO:0031409">
    <property type="term" value="F:pigment binding"/>
    <property type="evidence" value="ECO:0007669"/>
    <property type="project" value="InterPro"/>
</dbReference>
<accession>A0A834Y3V6</accession>
<feature type="binding site" evidence="4">
    <location>
        <position position="112"/>
    </location>
    <ligand>
        <name>substrate</name>
    </ligand>
</feature>
<gene>
    <name evidence="6" type="ORF">HCN44_006156</name>
</gene>
<comment type="caution">
    <text evidence="6">The sequence shown here is derived from an EMBL/GenBank/DDBJ whole genome shotgun (WGS) entry which is preliminary data.</text>
</comment>
<dbReference type="OrthoDB" id="565904at2759"/>
<feature type="signal peptide" evidence="3">
    <location>
        <begin position="1"/>
        <end position="18"/>
    </location>
</feature>
<keyword evidence="7" id="KW-1185">Reference proteome</keyword>
<sequence>MMLLFLLLTSTIASHSLAQIDRSKYPSLRALTNFNTTRFLGTWYEIERTPNQNEINQKCSIIGYKLIPNLPLIAFILSKDKTTGEISRLPASDTPLGQHLARWDFRYPANLQESNGITSILDTDYVNYAIKTLVQQKKDRNSGYMLTVWILSREKTISKDNYNRAMDVLRSNNISPNELQQVDQLGCDNILRNYCY</sequence>
<evidence type="ECO:0000259" key="5">
    <source>
        <dbReference type="Pfam" id="PF08212"/>
    </source>
</evidence>
<feature type="chain" id="PRO_5033202587" description="Lipocalin/cytosolic fatty-acid binding domain-containing protein" evidence="3">
    <location>
        <begin position="19"/>
        <end position="196"/>
    </location>
</feature>
<dbReference type="InterPro" id="IPR003057">
    <property type="entry name" value="Invtbrt_color"/>
</dbReference>
<evidence type="ECO:0000256" key="1">
    <source>
        <dbReference type="ARBA" id="ARBA00006889"/>
    </source>
</evidence>
<dbReference type="GO" id="GO:0000302">
    <property type="term" value="P:response to reactive oxygen species"/>
    <property type="evidence" value="ECO:0007669"/>
    <property type="project" value="TreeGrafter"/>
</dbReference>
<evidence type="ECO:0000256" key="3">
    <source>
        <dbReference type="PIRNR" id="PIRNR036893"/>
    </source>
</evidence>
<dbReference type="AlphaFoldDB" id="A0A834Y3V6"/>
<comment type="similarity">
    <text evidence="1 3">Belongs to the calycin superfamily. Lipocalin family.</text>
</comment>
<dbReference type="Pfam" id="PF08212">
    <property type="entry name" value="Lipocalin_2"/>
    <property type="match status" value="1"/>
</dbReference>
<dbReference type="SUPFAM" id="SSF50814">
    <property type="entry name" value="Lipocalins"/>
    <property type="match status" value="1"/>
</dbReference>
<dbReference type="PIRSF" id="PIRSF036893">
    <property type="entry name" value="Lipocalin_ApoD"/>
    <property type="match status" value="1"/>
</dbReference>
<dbReference type="GO" id="GO:0006629">
    <property type="term" value="P:lipid metabolic process"/>
    <property type="evidence" value="ECO:0007669"/>
    <property type="project" value="TreeGrafter"/>
</dbReference>
<keyword evidence="3" id="KW-0732">Signal</keyword>
<protein>
    <recommendedName>
        <fullName evidence="5">Lipocalin/cytosolic fatty-acid binding domain-containing protein</fullName>
    </recommendedName>
</protein>
<name>A0A834Y3V6_APHGI</name>
<keyword evidence="2" id="KW-1015">Disulfide bond</keyword>
<dbReference type="GO" id="GO:0005737">
    <property type="term" value="C:cytoplasm"/>
    <property type="evidence" value="ECO:0007669"/>
    <property type="project" value="TreeGrafter"/>
</dbReference>
<reference evidence="6 7" key="1">
    <citation type="submission" date="2020-08" db="EMBL/GenBank/DDBJ databases">
        <title>Aphidius gifuensis genome sequencing and assembly.</title>
        <authorList>
            <person name="Du Z."/>
        </authorList>
    </citation>
    <scope>NUCLEOTIDE SEQUENCE [LARGE SCALE GENOMIC DNA]</scope>
    <source>
        <strain evidence="6">YNYX2018</strain>
        <tissue evidence="6">Adults</tissue>
    </source>
</reference>
<dbReference type="InterPro" id="IPR000566">
    <property type="entry name" value="Lipocln_cytosolic_FA-bd_dom"/>
</dbReference>
<dbReference type="InterPro" id="IPR022272">
    <property type="entry name" value="Lipocalin_CS"/>
</dbReference>
<organism evidence="6 7">
    <name type="scientific">Aphidius gifuensis</name>
    <name type="common">Parasitoid wasp</name>
    <dbReference type="NCBI Taxonomy" id="684658"/>
    <lineage>
        <taxon>Eukaryota</taxon>
        <taxon>Metazoa</taxon>
        <taxon>Ecdysozoa</taxon>
        <taxon>Arthropoda</taxon>
        <taxon>Hexapoda</taxon>
        <taxon>Insecta</taxon>
        <taxon>Pterygota</taxon>
        <taxon>Neoptera</taxon>
        <taxon>Endopterygota</taxon>
        <taxon>Hymenoptera</taxon>
        <taxon>Apocrita</taxon>
        <taxon>Ichneumonoidea</taxon>
        <taxon>Braconidae</taxon>
        <taxon>Aphidiinae</taxon>
        <taxon>Aphidius</taxon>
    </lineage>
</organism>
<feature type="domain" description="Lipocalin/cytosolic fatty-acid binding" evidence="5">
    <location>
        <begin position="36"/>
        <end position="183"/>
    </location>
</feature>
<dbReference type="PANTHER" id="PTHR10612">
    <property type="entry name" value="APOLIPOPROTEIN D"/>
    <property type="match status" value="1"/>
</dbReference>
<dbReference type="Gene3D" id="2.40.128.20">
    <property type="match status" value="1"/>
</dbReference>
<dbReference type="PROSITE" id="PS00213">
    <property type="entry name" value="LIPOCALIN"/>
    <property type="match status" value="1"/>
</dbReference>
<dbReference type="Proteomes" id="UP000639338">
    <property type="component" value="Unassembled WGS sequence"/>
</dbReference>
<evidence type="ECO:0000256" key="2">
    <source>
        <dbReference type="ARBA" id="ARBA00023157"/>
    </source>
</evidence>
<evidence type="ECO:0000313" key="7">
    <source>
        <dbReference type="Proteomes" id="UP000639338"/>
    </source>
</evidence>
<dbReference type="PRINTS" id="PR01273">
    <property type="entry name" value="INVTBRTCOLOR"/>
</dbReference>
<dbReference type="InterPro" id="IPR012674">
    <property type="entry name" value="Calycin"/>
</dbReference>
<evidence type="ECO:0000313" key="6">
    <source>
        <dbReference type="EMBL" id="KAF7997585.1"/>
    </source>
</evidence>
<dbReference type="PANTHER" id="PTHR10612:SF34">
    <property type="entry name" value="APOLIPOPROTEIN D"/>
    <property type="match status" value="1"/>
</dbReference>